<sequence length="237" mass="23857">MKKNASPLITPAAPVLVLRICQPDGTSRNNFRWPTAGPVTCPDWKATAECGNGLHGWLRGEGDHSVADGTLFTTPDALWLAVLVPAYVELNGKVKFPAGEVVCSGDRLTVTEYLKANGCAGAIIGGTATAGDAGTATAGYAGTATAGYDGTATAGSRGTATAGDAGTATAGSRGTATAGYAGTATAGDAGAILIKRWNGKRYLFALGNIGEDTDATGNVLLPNIPYKLNDAGHFIPA</sequence>
<keyword evidence="2" id="KW-1185">Reference proteome</keyword>
<accession>A0A1G1SZR7</accession>
<name>A0A1G1SZR7_9BACT</name>
<proteinExistence type="predicted"/>
<dbReference type="Proteomes" id="UP000176294">
    <property type="component" value="Unassembled WGS sequence"/>
</dbReference>
<comment type="caution">
    <text evidence="1">The sequence shown here is derived from an EMBL/GenBank/DDBJ whole genome shotgun (WGS) entry which is preliminary data.</text>
</comment>
<dbReference type="AlphaFoldDB" id="A0A1G1SZR7"/>
<dbReference type="EMBL" id="MDZB01000123">
    <property type="protein sequence ID" value="OGX84123.1"/>
    <property type="molecule type" value="Genomic_DNA"/>
</dbReference>
<reference evidence="1 2" key="1">
    <citation type="submission" date="2016-08" db="EMBL/GenBank/DDBJ databases">
        <title>Hymenobacter coccineus sp. nov., Hymenobacter lapidarius sp. nov. and Hymenobacter glacialis sp. nov., isolated from Antarctic soil.</title>
        <authorList>
            <person name="Sedlacek I."/>
            <person name="Kralova S."/>
            <person name="Kyrova K."/>
            <person name="Maslanova I."/>
            <person name="Stankova E."/>
            <person name="Vrbovska V."/>
            <person name="Nemec M."/>
            <person name="Bartak M."/>
            <person name="Svec P."/>
            <person name="Busse H.-J."/>
            <person name="Pantucek R."/>
        </authorList>
    </citation>
    <scope>NUCLEOTIDE SEQUENCE [LARGE SCALE GENOMIC DNA]</scope>
    <source>
        <strain evidence="1 2">CCM 8643</strain>
    </source>
</reference>
<dbReference type="OrthoDB" id="3078707at2"/>
<dbReference type="RefSeq" id="WP_070729026.1">
    <property type="nucleotide sequence ID" value="NZ_MDZB01000123.1"/>
</dbReference>
<dbReference type="SUPFAM" id="SSF69349">
    <property type="entry name" value="Phage fibre proteins"/>
    <property type="match status" value="1"/>
</dbReference>
<evidence type="ECO:0000313" key="2">
    <source>
        <dbReference type="Proteomes" id="UP000176294"/>
    </source>
</evidence>
<protein>
    <submittedName>
        <fullName evidence="1">Uncharacterized protein</fullName>
    </submittedName>
</protein>
<dbReference type="STRING" id="1908237.BEN47_16735"/>
<evidence type="ECO:0000313" key="1">
    <source>
        <dbReference type="EMBL" id="OGX84123.1"/>
    </source>
</evidence>
<organism evidence="1 2">
    <name type="scientific">Hymenobacter lapidarius</name>
    <dbReference type="NCBI Taxonomy" id="1908237"/>
    <lineage>
        <taxon>Bacteria</taxon>
        <taxon>Pseudomonadati</taxon>
        <taxon>Bacteroidota</taxon>
        <taxon>Cytophagia</taxon>
        <taxon>Cytophagales</taxon>
        <taxon>Hymenobacteraceae</taxon>
        <taxon>Hymenobacter</taxon>
    </lineage>
</organism>
<gene>
    <name evidence="1" type="ORF">BEN47_16735</name>
</gene>